<evidence type="ECO:0000256" key="4">
    <source>
        <dbReference type="ARBA" id="ARBA00023136"/>
    </source>
</evidence>
<keyword evidence="4 7" id="KW-0472">Membrane</keyword>
<reference evidence="8" key="1">
    <citation type="submission" date="2016-10" db="EMBL/GenBank/DDBJ databases">
        <title>Sequence of Gallionella enrichment culture.</title>
        <authorList>
            <person name="Poehlein A."/>
            <person name="Muehling M."/>
            <person name="Daniel R."/>
        </authorList>
    </citation>
    <scope>NUCLEOTIDE SEQUENCE</scope>
</reference>
<comment type="caution">
    <text evidence="8">The sequence shown here is derived from an EMBL/GenBank/DDBJ whole genome shotgun (WGS) entry which is preliminary data.</text>
</comment>
<dbReference type="PANTHER" id="PTHR30518:SF2">
    <property type="entry name" value="ENDOLYTIC MUREIN TRANSGLYCOSYLASE"/>
    <property type="match status" value="1"/>
</dbReference>
<dbReference type="Pfam" id="PF02618">
    <property type="entry name" value="YceG"/>
    <property type="match status" value="1"/>
</dbReference>
<evidence type="ECO:0000256" key="5">
    <source>
        <dbReference type="ARBA" id="ARBA00023239"/>
    </source>
</evidence>
<dbReference type="EMBL" id="MLJW01000100">
    <property type="protein sequence ID" value="OIR00010.1"/>
    <property type="molecule type" value="Genomic_DNA"/>
</dbReference>
<keyword evidence="6" id="KW-0961">Cell wall biogenesis/degradation</keyword>
<name>A0A1J5RW42_9ZZZZ</name>
<proteinExistence type="inferred from homology"/>
<dbReference type="NCBIfam" id="TIGR00247">
    <property type="entry name" value="endolytic transglycosylase MltG"/>
    <property type="match status" value="1"/>
</dbReference>
<keyword evidence="3 7" id="KW-1133">Transmembrane helix</keyword>
<evidence type="ECO:0000256" key="6">
    <source>
        <dbReference type="ARBA" id="ARBA00023316"/>
    </source>
</evidence>
<sequence length="335" mass="37522">MSVIKELLLWLLFILIIVGGLFTYYARTPIPLEHTPFEFSLKQGSSLKSTAHQIQQAGGLNNEMLFVFLARGLRKANQIKPGNYQLEHEVTPLQLLNMISKGQFEHSSLTVIEGTTFKELRATLNAESTLRHDSAALSEAEILKRIGATEPAAEGLFFPDTYNYSTGSSDLIVLKRAYQLMQRNLQENWKKRDSDLPLSTPYEALILASIVEKETGQPGDRPMIASVFINRLKKHMRLQTDPTVIYGMGDMFDGNLRKRDLTHDTPYNTYTRDGLTPTPIALPGLAALQATLHPAPSPALYFVARGDGSSQFSSTLIEHNNAVNQYQIKPFKQKK</sequence>
<evidence type="ECO:0000256" key="3">
    <source>
        <dbReference type="ARBA" id="ARBA00022989"/>
    </source>
</evidence>
<evidence type="ECO:0000256" key="1">
    <source>
        <dbReference type="ARBA" id="ARBA00022475"/>
    </source>
</evidence>
<keyword evidence="5 8" id="KW-0456">Lyase</keyword>
<organism evidence="8">
    <name type="scientific">mine drainage metagenome</name>
    <dbReference type="NCBI Taxonomy" id="410659"/>
    <lineage>
        <taxon>unclassified sequences</taxon>
        <taxon>metagenomes</taxon>
        <taxon>ecological metagenomes</taxon>
    </lineage>
</organism>
<keyword evidence="2 7" id="KW-0812">Transmembrane</keyword>
<evidence type="ECO:0000256" key="7">
    <source>
        <dbReference type="SAM" id="Phobius"/>
    </source>
</evidence>
<dbReference type="PANTHER" id="PTHR30518">
    <property type="entry name" value="ENDOLYTIC MUREIN TRANSGLYCOSYLASE"/>
    <property type="match status" value="1"/>
</dbReference>
<dbReference type="AlphaFoldDB" id="A0A1J5RW42"/>
<dbReference type="GO" id="GO:0016829">
    <property type="term" value="F:lyase activity"/>
    <property type="evidence" value="ECO:0007669"/>
    <property type="project" value="UniProtKB-KW"/>
</dbReference>
<accession>A0A1J5RW42</accession>
<keyword evidence="1" id="KW-1003">Cell membrane</keyword>
<evidence type="ECO:0000256" key="2">
    <source>
        <dbReference type="ARBA" id="ARBA00022692"/>
    </source>
</evidence>
<protein>
    <submittedName>
        <fullName evidence="8">Putative aminodeoxychorismate lyase</fullName>
    </submittedName>
</protein>
<dbReference type="GO" id="GO:0071555">
    <property type="term" value="P:cell wall organization"/>
    <property type="evidence" value="ECO:0007669"/>
    <property type="project" value="UniProtKB-KW"/>
</dbReference>
<dbReference type="InterPro" id="IPR003770">
    <property type="entry name" value="MLTG-like"/>
</dbReference>
<dbReference type="HAMAP" id="MF_02065">
    <property type="entry name" value="MltG"/>
    <property type="match status" value="1"/>
</dbReference>
<gene>
    <name evidence="8" type="ORF">GALL_180280</name>
</gene>
<dbReference type="CDD" id="cd08010">
    <property type="entry name" value="MltG_like"/>
    <property type="match status" value="1"/>
</dbReference>
<evidence type="ECO:0000313" key="8">
    <source>
        <dbReference type="EMBL" id="OIR00010.1"/>
    </source>
</evidence>
<dbReference type="Gene3D" id="3.30.160.60">
    <property type="entry name" value="Classic Zinc Finger"/>
    <property type="match status" value="1"/>
</dbReference>
<dbReference type="Gene3D" id="3.30.1490.480">
    <property type="entry name" value="Endolytic murein transglycosylase"/>
    <property type="match status" value="1"/>
</dbReference>
<feature type="transmembrane region" description="Helical" evidence="7">
    <location>
        <begin position="7"/>
        <end position="26"/>
    </location>
</feature>